<keyword evidence="4" id="KW-0808">Transferase</keyword>
<dbReference type="Proteomes" id="UP000255066">
    <property type="component" value="Unassembled WGS sequence"/>
</dbReference>
<dbReference type="GO" id="GO:0004672">
    <property type="term" value="F:protein kinase activity"/>
    <property type="evidence" value="ECO:0007669"/>
    <property type="project" value="InterPro"/>
</dbReference>
<keyword evidence="4" id="KW-0418">Kinase</keyword>
<name>A0A378IAC0_9GAMM</name>
<dbReference type="GO" id="GO:0005524">
    <property type="term" value="F:ATP binding"/>
    <property type="evidence" value="ECO:0007669"/>
    <property type="project" value="UniProtKB-UniRule"/>
</dbReference>
<dbReference type="RefSeq" id="WP_058522197.1">
    <property type="nucleotide sequence ID" value="NZ_CAAAHV010000032.1"/>
</dbReference>
<dbReference type="InterPro" id="IPR011009">
    <property type="entry name" value="Kinase-like_dom_sf"/>
</dbReference>
<dbReference type="AlphaFoldDB" id="A0A378IAC0"/>
<dbReference type="PROSITE" id="PS00107">
    <property type="entry name" value="PROTEIN_KINASE_ATP"/>
    <property type="match status" value="1"/>
</dbReference>
<organism evidence="4 6">
    <name type="scientific">Legionella birminghamensis</name>
    <dbReference type="NCBI Taxonomy" id="28083"/>
    <lineage>
        <taxon>Bacteria</taxon>
        <taxon>Pseudomonadati</taxon>
        <taxon>Pseudomonadota</taxon>
        <taxon>Gammaproteobacteria</taxon>
        <taxon>Legionellales</taxon>
        <taxon>Legionellaceae</taxon>
        <taxon>Legionella</taxon>
    </lineage>
</organism>
<dbReference type="EMBL" id="LNXT01000001">
    <property type="protein sequence ID" value="KTC76002.1"/>
    <property type="molecule type" value="Genomic_DNA"/>
</dbReference>
<evidence type="ECO:0000259" key="2">
    <source>
        <dbReference type="PROSITE" id="PS50011"/>
    </source>
</evidence>
<reference evidence="4 6" key="2">
    <citation type="submission" date="2018-06" db="EMBL/GenBank/DDBJ databases">
        <authorList>
            <consortium name="Pathogen Informatics"/>
            <person name="Doyle S."/>
        </authorList>
    </citation>
    <scope>NUCLEOTIDE SEQUENCE [LARGE SCALE GENOMIC DNA]</scope>
    <source>
        <strain evidence="4 6">NCTC12437</strain>
    </source>
</reference>
<dbReference type="EMBL" id="UGNW01000001">
    <property type="protein sequence ID" value="STX32129.1"/>
    <property type="molecule type" value="Genomic_DNA"/>
</dbReference>
<evidence type="ECO:0000313" key="6">
    <source>
        <dbReference type="Proteomes" id="UP000255066"/>
    </source>
</evidence>
<proteinExistence type="predicted"/>
<dbReference type="PROSITE" id="PS50011">
    <property type="entry name" value="PROTEIN_KINASE_DOM"/>
    <property type="match status" value="1"/>
</dbReference>
<protein>
    <submittedName>
        <fullName evidence="3 4">Protein kinase domain</fullName>
    </submittedName>
</protein>
<evidence type="ECO:0000313" key="5">
    <source>
        <dbReference type="Proteomes" id="UP000054735"/>
    </source>
</evidence>
<keyword evidence="1" id="KW-0067">ATP-binding</keyword>
<evidence type="ECO:0000313" key="4">
    <source>
        <dbReference type="EMBL" id="STX32129.1"/>
    </source>
</evidence>
<dbReference type="STRING" id="28083.Lbir_0071"/>
<dbReference type="SUPFAM" id="SSF56112">
    <property type="entry name" value="Protein kinase-like (PK-like)"/>
    <property type="match status" value="1"/>
</dbReference>
<accession>A0A378IAC0</accession>
<dbReference type="OrthoDB" id="4103069at2"/>
<dbReference type="Pfam" id="PF00069">
    <property type="entry name" value="Pkinase"/>
    <property type="match status" value="1"/>
</dbReference>
<keyword evidence="5" id="KW-1185">Reference proteome</keyword>
<dbReference type="InterPro" id="IPR017441">
    <property type="entry name" value="Protein_kinase_ATP_BS"/>
</dbReference>
<keyword evidence="1" id="KW-0547">Nucleotide-binding</keyword>
<evidence type="ECO:0000313" key="3">
    <source>
        <dbReference type="EMBL" id="KTC76002.1"/>
    </source>
</evidence>
<feature type="binding site" evidence="1">
    <location>
        <position position="87"/>
    </location>
    <ligand>
        <name>ATP</name>
        <dbReference type="ChEBI" id="CHEBI:30616"/>
    </ligand>
</feature>
<dbReference type="Proteomes" id="UP000054735">
    <property type="component" value="Unassembled WGS sequence"/>
</dbReference>
<dbReference type="InterPro" id="IPR000719">
    <property type="entry name" value="Prot_kinase_dom"/>
</dbReference>
<gene>
    <name evidence="3" type="ORF">Lbir_0071</name>
    <name evidence="4" type="ORF">NCTC12437_01907</name>
</gene>
<feature type="domain" description="Protein kinase" evidence="2">
    <location>
        <begin position="59"/>
        <end position="384"/>
    </location>
</feature>
<reference evidence="3 5" key="1">
    <citation type="submission" date="2015-11" db="EMBL/GenBank/DDBJ databases">
        <title>Genomic analysis of 38 Legionella species identifies large and diverse effector repertoires.</title>
        <authorList>
            <person name="Burstein D."/>
            <person name="Amaro F."/>
            <person name="Zusman T."/>
            <person name="Lifshitz Z."/>
            <person name="Cohen O."/>
            <person name="Gilbert J.A."/>
            <person name="Pupko T."/>
            <person name="Shuman H.A."/>
            <person name="Segal G."/>
        </authorList>
    </citation>
    <scope>NUCLEOTIDE SEQUENCE [LARGE SCALE GENOMIC DNA]</scope>
    <source>
        <strain evidence="3 5">CDC#1407-AL-14</strain>
    </source>
</reference>
<sequence>MPEIEWSVEERAFEWDFAKKILMPEGRLLPDGNKLRRKDYPGILNHSFIIIDRQIIAISGKGIYLGAGINGHAKLAEGESGHLIALKVVTNEKEAANSAEESKVAQDLGMAGQRVTRTSRSKKNPVKHYIAYQFLGIRLFEYINRHKASLDKRYELGIKIALALNEIHTGKKSLSKTPYIHGDIHGKNIVVNEKGTPHLIDYGRAKRYDIADADAWRDDIVKMLHVFFTPFSERIRWYTDWIFGDWLGEYQFEFNPPPEAPSKQTIYVYLNPDDVSGSGLYSWVQYAVYDSWGTFQREIIQLDALGLHPLTPQNFKEKCRFESIDDELKTMIEVKVREITDSKGYTTRVENRNNVLFDLLKKPSDFYQIRNTPTALDVAEILSLCRIGLEQYQERFTGLSADARLKAIHNLNEAARVILALYEILNSLSEPHDQIDSMIKKLIVSCCLGWNEAVLKQIKDKLNIELDTLNFEDARKIKISLDTIIMLVTNKNGQTNGLQSPSALTAGCTFAETNYAFFQKPCSTMTETRLSIPKQGDAFANRETR</sequence>
<evidence type="ECO:0000256" key="1">
    <source>
        <dbReference type="PROSITE-ProRule" id="PRU10141"/>
    </source>
</evidence>
<dbReference type="Gene3D" id="1.10.510.10">
    <property type="entry name" value="Transferase(Phosphotransferase) domain 1"/>
    <property type="match status" value="1"/>
</dbReference>